<name>A0AA36H725_CYLNA</name>
<protein>
    <submittedName>
        <fullName evidence="1">Uncharacterized protein</fullName>
    </submittedName>
</protein>
<proteinExistence type="predicted"/>
<keyword evidence="2" id="KW-1185">Reference proteome</keyword>
<comment type="caution">
    <text evidence="1">The sequence shown here is derived from an EMBL/GenBank/DDBJ whole genome shotgun (WGS) entry which is preliminary data.</text>
</comment>
<evidence type="ECO:0000313" key="1">
    <source>
        <dbReference type="EMBL" id="CAJ0605203.1"/>
    </source>
</evidence>
<accession>A0AA36H725</accession>
<sequence>MHCAFSADLENSEEPNFQKKLIKDLGKKVINASLTSSAGLWTYGNVNQAKKFGDVFDDMVSNFSSFALKAEDLFCFGEERSPPGGENKEEKPGWKIDPIYDYNRIVIISLQGVNFTNNVDTERGVSLNVDLYHFNESDIQAVYDDIVRGFKSN</sequence>
<reference evidence="1" key="1">
    <citation type="submission" date="2023-07" db="EMBL/GenBank/DDBJ databases">
        <authorList>
            <consortium name="CYATHOMIX"/>
        </authorList>
    </citation>
    <scope>NUCLEOTIDE SEQUENCE</scope>
    <source>
        <strain evidence="1">N/A</strain>
    </source>
</reference>
<dbReference type="EMBL" id="CATQJL010000316">
    <property type="protein sequence ID" value="CAJ0605203.1"/>
    <property type="molecule type" value="Genomic_DNA"/>
</dbReference>
<evidence type="ECO:0000313" key="2">
    <source>
        <dbReference type="Proteomes" id="UP001176961"/>
    </source>
</evidence>
<gene>
    <name evidence="1" type="ORF">CYNAS_LOCUS17186</name>
</gene>
<organism evidence="1 2">
    <name type="scientific">Cylicocyclus nassatus</name>
    <name type="common">Nematode worm</name>
    <dbReference type="NCBI Taxonomy" id="53992"/>
    <lineage>
        <taxon>Eukaryota</taxon>
        <taxon>Metazoa</taxon>
        <taxon>Ecdysozoa</taxon>
        <taxon>Nematoda</taxon>
        <taxon>Chromadorea</taxon>
        <taxon>Rhabditida</taxon>
        <taxon>Rhabditina</taxon>
        <taxon>Rhabditomorpha</taxon>
        <taxon>Strongyloidea</taxon>
        <taxon>Strongylidae</taxon>
        <taxon>Cylicocyclus</taxon>
    </lineage>
</organism>
<dbReference type="AlphaFoldDB" id="A0AA36H725"/>
<dbReference type="Proteomes" id="UP001176961">
    <property type="component" value="Unassembled WGS sequence"/>
</dbReference>